<dbReference type="AlphaFoldDB" id="A0A1D6QNI0"/>
<reference evidence="1" key="1">
    <citation type="submission" date="2015-12" db="EMBL/GenBank/DDBJ databases">
        <title>Update maize B73 reference genome by single molecule sequencing technologies.</title>
        <authorList>
            <consortium name="Maize Genome Sequencing Project"/>
            <person name="Ware D."/>
        </authorList>
    </citation>
    <scope>NUCLEOTIDE SEQUENCE</scope>
    <source>
        <tissue evidence="1">Seedling</tissue>
    </source>
</reference>
<dbReference type="PANTHER" id="PTHR45523:SF6">
    <property type="entry name" value="OS02G0470400 PROTEIN"/>
    <property type="match status" value="1"/>
</dbReference>
<gene>
    <name evidence="1" type="ORF">ZEAMMB73_Zm00001d053262</name>
</gene>
<dbReference type="EMBL" id="CM000780">
    <property type="protein sequence ID" value="AQK59128.1"/>
    <property type="molecule type" value="Genomic_DNA"/>
</dbReference>
<name>A0A1D6QNI0_MAIZE</name>
<protein>
    <submittedName>
        <fullName evidence="1">Calcium-dependent lipid-binding family protein</fullName>
    </submittedName>
</protein>
<accession>A0A1D6QNI0</accession>
<organism evidence="1">
    <name type="scientific">Zea mays</name>
    <name type="common">Maize</name>
    <dbReference type="NCBI Taxonomy" id="4577"/>
    <lineage>
        <taxon>Eukaryota</taxon>
        <taxon>Viridiplantae</taxon>
        <taxon>Streptophyta</taxon>
        <taxon>Embryophyta</taxon>
        <taxon>Tracheophyta</taxon>
        <taxon>Spermatophyta</taxon>
        <taxon>Magnoliopsida</taxon>
        <taxon>Liliopsida</taxon>
        <taxon>Poales</taxon>
        <taxon>Poaceae</taxon>
        <taxon>PACMAD clade</taxon>
        <taxon>Panicoideae</taxon>
        <taxon>Andropogonodae</taxon>
        <taxon>Andropogoneae</taxon>
        <taxon>Tripsacinae</taxon>
        <taxon>Zea</taxon>
    </lineage>
</organism>
<sequence length="119" mass="13619">MMTQRKFNPTKDPCSVIWDVLWDDLVTVEMTHGKKDPPDSWPSKLILYLKAKPSNSKEIVRLVKCNRGSDQASIIYSAIDKAYKAYGPNSLKEFLRWKVPRPYAPRNSSGRSIQDLSFG</sequence>
<proteinExistence type="predicted"/>
<dbReference type="PANTHER" id="PTHR45523">
    <property type="entry name" value="TETRATRICOPEPTIDE REPEAT (TPR)-CONTAINING PROTEIN-RELATED"/>
    <property type="match status" value="1"/>
</dbReference>
<evidence type="ECO:0000313" key="1">
    <source>
        <dbReference type="EMBL" id="AQK59128.1"/>
    </source>
</evidence>